<proteinExistence type="predicted"/>
<evidence type="ECO:0000313" key="1">
    <source>
        <dbReference type="EMBL" id="APD92233.1"/>
    </source>
</evidence>
<reference evidence="1 2" key="1">
    <citation type="submission" date="2016-11" db="EMBL/GenBank/DDBJ databases">
        <title>Networking in microbes: conjugative elements and plasmids in the genus Alteromonas.</title>
        <authorList>
            <person name="Lopez-Perez M."/>
            <person name="Ramon-Marco N."/>
            <person name="Rodriguez-Valera F."/>
        </authorList>
    </citation>
    <scope>NUCLEOTIDE SEQUENCE [LARGE SCALE GENOMIC DNA]</scope>
    <source>
        <strain evidence="1 2">CP48</strain>
        <plasmid evidence="2">pamcp48-600</plasmid>
    </source>
</reference>
<dbReference type="EMBL" id="CP018025">
    <property type="protein sequence ID" value="APD92233.1"/>
    <property type="molecule type" value="Genomic_DNA"/>
</dbReference>
<dbReference type="RefSeq" id="WP_071960846.1">
    <property type="nucleotide sequence ID" value="NZ_CP018025.1"/>
</dbReference>
<protein>
    <submittedName>
        <fullName evidence="1">Uncharacterized protein</fullName>
    </submittedName>
</protein>
<accession>A0AAC9JI24</accession>
<gene>
    <name evidence="1" type="ORF">BM524_20165</name>
</gene>
<evidence type="ECO:0000313" key="2">
    <source>
        <dbReference type="Proteomes" id="UP000182101"/>
    </source>
</evidence>
<sequence>MTLEEIFTNYPVTLGRESFSKFLYDEHHTINITVHIDNFEEFYLKAKELLEASASPLRDNELDFVDRGLDFSERARHAGNTNLDLTGNAAYMLTRIYERDSYPLPEWVPQVFFISSKPGSKHRKEYLFMWNTVSPHHLPASKEGVFISAVKRFARRHEIDGEVNPIKPTANAAKGNGAASTTAPLLPDNPDLVGLKQLQKWIKTDCIPTAAFNPKSVGNSLFVDADASPSNQNFNSSMLAIMLYSSLISECHEQNIPMTLTISDVHELIETQDTCAYTDVKLDKGPKSSISDDHFCLARKSECSVYSKENTVACSSKAKRIITSFSGKQRDDALTAIKMINSSGISMEMLMSLSNV</sequence>
<keyword evidence="1" id="KW-0614">Plasmid</keyword>
<geneLocation type="plasmid" evidence="2">
    <name>pamcp48-600</name>
</geneLocation>
<name>A0AAC9JI24_9ALTE</name>
<dbReference type="Proteomes" id="UP000182101">
    <property type="component" value="Plasmid pAMCP48-600"/>
</dbReference>
<dbReference type="AlphaFoldDB" id="A0AAC9JI24"/>
<organism evidence="1 2">
    <name type="scientific">Alteromonas mediterranea</name>
    <dbReference type="NCBI Taxonomy" id="314275"/>
    <lineage>
        <taxon>Bacteria</taxon>
        <taxon>Pseudomonadati</taxon>
        <taxon>Pseudomonadota</taxon>
        <taxon>Gammaproteobacteria</taxon>
        <taxon>Alteromonadales</taxon>
        <taxon>Alteromonadaceae</taxon>
        <taxon>Alteromonas/Salinimonas group</taxon>
        <taxon>Alteromonas</taxon>
    </lineage>
</organism>